<feature type="region of interest" description="Disordered" evidence="1">
    <location>
        <begin position="154"/>
        <end position="175"/>
    </location>
</feature>
<dbReference type="InterPro" id="IPR022121">
    <property type="entry name" value="Peptidase_M73_camelysin"/>
</dbReference>
<dbReference type="AlphaFoldDB" id="A0A5Q0UF35"/>
<dbReference type="Pfam" id="PF12389">
    <property type="entry name" value="Peptidase_M73"/>
    <property type="match status" value="1"/>
</dbReference>
<sequence>MVIGVVGALAGSSTMALFNDSETSADNSFQAGELDLKVDWEESYNGEHVETQELTNDPGAIFDFKDIKPGDHGEATVSLHLKDNPGWIWMNINETSNWDNSCTEPEHEAEGSCGSKGELQDKLEFVIWSDDGDNVRQDDENIIFEGTADELREEKGVLLDGNPSTDDKEAFPGSETGYIGVKWKVPLETGNIIQGDSVNYDIKFYTEQRRHNDNPSNPWTDDKEEGNESDGDNGDDSEKPDEPENPEEPEEPEEPENPEDPQNPEDPEDPKDNETDYTANQGDKEVEISPISGNKTVEELYDFRLPDRFDHDNQAQNGATYPEDGPYYQSAGTENLQQQETSIMFLYDGPDGLSFVVVHDKAGGDGGSATWEITGLNESGNWVVKDDLYLSSNGEKASTNYDNWDVNSSTQTIDWTWGSGGTDGGAFKPLDENFSFTIDPAFNEDSELYEEFYDGEIDNWQVLSGDMNNPDRTNLDLTEEVTLQAQ</sequence>
<evidence type="ECO:0000313" key="2">
    <source>
        <dbReference type="EMBL" id="QGA80213.1"/>
    </source>
</evidence>
<proteinExistence type="predicted"/>
<dbReference type="InterPro" id="IPR023833">
    <property type="entry name" value="Signal_pept_SipW-depend-type"/>
</dbReference>
<evidence type="ECO:0000256" key="1">
    <source>
        <dbReference type="SAM" id="MobiDB-lite"/>
    </source>
</evidence>
<dbReference type="EMBL" id="CP040089">
    <property type="protein sequence ID" value="QGA80213.1"/>
    <property type="molecule type" value="Genomic_DNA"/>
</dbReference>
<evidence type="ECO:0000313" key="3">
    <source>
        <dbReference type="Proteomes" id="UP000377803"/>
    </source>
</evidence>
<accession>A0A5Q0UF35</accession>
<protein>
    <submittedName>
        <fullName evidence="2">Uncharacterized protein</fullName>
    </submittedName>
</protein>
<feature type="compositionally biased region" description="Acidic residues" evidence="1">
    <location>
        <begin position="243"/>
        <end position="271"/>
    </location>
</feature>
<name>A0A5Q0UF35_9ARCH</name>
<keyword evidence="3" id="KW-1185">Reference proteome</keyword>
<organism evidence="2 3">
    <name type="scientific">Candidatus Nanohalobium constans</name>
    <dbReference type="NCBI Taxonomy" id="2565781"/>
    <lineage>
        <taxon>Archaea</taxon>
        <taxon>Candidatus Nanohalarchaeota</taxon>
        <taxon>Candidatus Nanohalobia</taxon>
        <taxon>Candidatus Nanohalobiales</taxon>
        <taxon>Candidatus Nanohalobiaceae</taxon>
        <taxon>Candidatus Nanohalobium</taxon>
    </lineage>
</organism>
<dbReference type="Proteomes" id="UP000377803">
    <property type="component" value="Chromosome"/>
</dbReference>
<feature type="compositionally biased region" description="Acidic residues" evidence="1">
    <location>
        <begin position="222"/>
        <end position="235"/>
    </location>
</feature>
<dbReference type="KEGG" id="ncon:LC1Nh_0310"/>
<feature type="region of interest" description="Disordered" evidence="1">
    <location>
        <begin position="209"/>
        <end position="293"/>
    </location>
</feature>
<reference evidence="3" key="1">
    <citation type="submission" date="2019-05" db="EMBL/GenBank/DDBJ databases">
        <title>Candidatus Nanohalobium constans, a novel model system to study the DPANN nano-sized archaea: genomic and physiological characterization of a nanoarchaeon co-cultured with its chitinotrophic host.</title>
        <authorList>
            <person name="La Cono V."/>
            <person name="Arcadi E."/>
            <person name="Crisafi F."/>
            <person name="Denaro R."/>
            <person name="La Spada G."/>
            <person name="Messina E."/>
            <person name="Smedile F."/>
            <person name="Toshchakov S.V."/>
            <person name="Shevchenko M.A."/>
            <person name="Golyshin P.N."/>
            <person name="Golyshina O.V."/>
            <person name="Ferrer M."/>
            <person name="Rohde M."/>
            <person name="Mushegian A."/>
            <person name="Sorokin D.Y."/>
            <person name="Giuliano L."/>
            <person name="Yakimov M.M."/>
        </authorList>
    </citation>
    <scope>NUCLEOTIDE SEQUENCE [LARGE SCALE GENOMIC DNA]</scope>
    <source>
        <strain evidence="3">LC1Nh</strain>
    </source>
</reference>
<gene>
    <name evidence="2" type="ORF">LC1Nh_0310</name>
</gene>
<dbReference type="NCBIfam" id="TIGR04088">
    <property type="entry name" value="cognate_SipW"/>
    <property type="match status" value="1"/>
</dbReference>